<dbReference type="RefSeq" id="WP_327619861.1">
    <property type="nucleotide sequence ID" value="NZ_JAYWTM010000041.1"/>
</dbReference>
<feature type="domain" description="3'-5' exoribonuclease Rv2179c-like" evidence="1">
    <location>
        <begin position="2"/>
        <end position="176"/>
    </location>
</feature>
<sequence length="190" mass="21344">MNHLMIDIETMGNNPSAPIVAIGAVFFEPKAGELGPEFYSPVTLQSAMHGGGVPNADTIIWWLSQSEEARAAICVKTPPLIVVLHELKQFVVTNSDPKYLRVWGNGAGFDNVILRESCKRECFGDIWQWFNDRDVRTIVELGREIGFDPKKDMPFDGERHNALADAIHQAKYVSAIYRRLLAPHQRIKGE</sequence>
<dbReference type="SUPFAM" id="SSF53098">
    <property type="entry name" value="Ribonuclease H-like"/>
    <property type="match status" value="1"/>
</dbReference>
<gene>
    <name evidence="2" type="ORF">VSX58_21470</name>
</gene>
<dbReference type="GO" id="GO:0004527">
    <property type="term" value="F:exonuclease activity"/>
    <property type="evidence" value="ECO:0007669"/>
    <property type="project" value="UniProtKB-KW"/>
</dbReference>
<keyword evidence="3" id="KW-1185">Reference proteome</keyword>
<accession>A0ABU6JXF5</accession>
<keyword evidence="2" id="KW-0540">Nuclease</keyword>
<dbReference type="InterPro" id="IPR012337">
    <property type="entry name" value="RNaseH-like_sf"/>
</dbReference>
<dbReference type="Pfam" id="PF16473">
    <property type="entry name" value="Rv2179c-like"/>
    <property type="match status" value="1"/>
</dbReference>
<dbReference type="InterPro" id="IPR036397">
    <property type="entry name" value="RNaseH_sf"/>
</dbReference>
<protein>
    <submittedName>
        <fullName evidence="2">3'-5' exonuclease</fullName>
        <ecNumber evidence="2">3.1.-.-</ecNumber>
    </submittedName>
</protein>
<evidence type="ECO:0000313" key="3">
    <source>
        <dbReference type="Proteomes" id="UP001309705"/>
    </source>
</evidence>
<dbReference type="EC" id="3.1.-.-" evidence="2"/>
<dbReference type="Proteomes" id="UP001309705">
    <property type="component" value="Unassembled WGS sequence"/>
</dbReference>
<proteinExistence type="predicted"/>
<keyword evidence="2" id="KW-0378">Hydrolase</keyword>
<keyword evidence="2" id="KW-0269">Exonuclease</keyword>
<dbReference type="Gene3D" id="3.30.420.10">
    <property type="entry name" value="Ribonuclease H-like superfamily/Ribonuclease H"/>
    <property type="match status" value="1"/>
</dbReference>
<dbReference type="EMBL" id="JAYWTM010000041">
    <property type="protein sequence ID" value="MEC5345163.1"/>
    <property type="molecule type" value="Genomic_DNA"/>
</dbReference>
<dbReference type="InterPro" id="IPR033390">
    <property type="entry name" value="Rv2179c-like"/>
</dbReference>
<name>A0ABU6JXF5_9GAMM</name>
<comment type="caution">
    <text evidence="2">The sequence shown here is derived from an EMBL/GenBank/DDBJ whole genome shotgun (WGS) entry which is preliminary data.</text>
</comment>
<reference evidence="2 3" key="1">
    <citation type="journal article" date="2017" name="Int. J. Syst. Evol. Microbiol.">
        <title>Brenneria populi subsp. brevivirga subsp. nov. isolated from symptomatic bark of Populus x euramericana canker, and description of Brenneria populi subsp. populi subsp. nov.</title>
        <authorList>
            <person name="Zheng M.H."/>
            <person name="Piao C.G."/>
            <person name="Xue H."/>
            <person name="Guo M.W."/>
            <person name="Li Y."/>
        </authorList>
    </citation>
    <scope>NUCLEOTIDE SEQUENCE [LARGE SCALE GENOMIC DNA]</scope>
    <source>
        <strain evidence="2 3">D9-5</strain>
    </source>
</reference>
<evidence type="ECO:0000313" key="2">
    <source>
        <dbReference type="EMBL" id="MEC5345163.1"/>
    </source>
</evidence>
<evidence type="ECO:0000259" key="1">
    <source>
        <dbReference type="Pfam" id="PF16473"/>
    </source>
</evidence>
<organism evidence="2 3">
    <name type="scientific">Brenneria populi</name>
    <dbReference type="NCBI Taxonomy" id="1505588"/>
    <lineage>
        <taxon>Bacteria</taxon>
        <taxon>Pseudomonadati</taxon>
        <taxon>Pseudomonadota</taxon>
        <taxon>Gammaproteobacteria</taxon>
        <taxon>Enterobacterales</taxon>
        <taxon>Pectobacteriaceae</taxon>
        <taxon>Brenneria</taxon>
    </lineage>
</organism>